<dbReference type="GO" id="GO:0016192">
    <property type="term" value="P:vesicle-mediated transport"/>
    <property type="evidence" value="ECO:0007669"/>
    <property type="project" value="UniProtKB-KW"/>
</dbReference>
<dbReference type="Gene3D" id="6.20.50.30">
    <property type="match status" value="1"/>
</dbReference>
<feature type="compositionally biased region" description="Basic residues" evidence="8">
    <location>
        <begin position="1"/>
        <end position="18"/>
    </location>
</feature>
<accession>A0A9P6WQF0</accession>
<dbReference type="GO" id="GO:0007030">
    <property type="term" value="P:Golgi organization"/>
    <property type="evidence" value="ECO:0007669"/>
    <property type="project" value="TreeGrafter"/>
</dbReference>
<feature type="compositionally biased region" description="Low complexity" evidence="8">
    <location>
        <begin position="1735"/>
        <end position="1749"/>
    </location>
</feature>
<feature type="region of interest" description="Disordered" evidence="8">
    <location>
        <begin position="1555"/>
        <end position="1578"/>
    </location>
</feature>
<evidence type="ECO:0000256" key="2">
    <source>
        <dbReference type="ARBA" id="ARBA00005927"/>
    </source>
</evidence>
<keyword evidence="4 7" id="KW-0256">Endoplasmic reticulum</keyword>
<evidence type="ECO:0000256" key="1">
    <source>
        <dbReference type="ARBA" id="ARBA00004397"/>
    </source>
</evidence>
<dbReference type="GO" id="GO:0012507">
    <property type="term" value="C:ER to Golgi transport vesicle membrane"/>
    <property type="evidence" value="ECO:0007669"/>
    <property type="project" value="TreeGrafter"/>
</dbReference>
<sequence length="2269" mass="249462">MGKRSKAKSSKNKNKTPKKNNSNSNNNNSDSNDGNNGIKLTIDELPVDFSSETPENQDENNLLESNTENAAVNVSDGETFSQLHIPKTEIDVEVELPATIEEVSQIEARVEPINSNDCEDKDNINEVKASADSNVENPFDGSNAVQPWDITADEDVMPTNQYQYQNNVDNFQSEGTDAPNEENYEQCAKVEDELIDESPKLEYEQQQQPSEENELQHEVNAPEVSFPSNEFHLNEKSVQSFENPIVEKGKEGKEVEEGVQEEGVQEEGVQEEAEAERETVQAIENSVSECTNVEQPVHEESEEADNFFQSGSKSDQDLMPWEQQNMKTNNDSLCYNSVVDQYDSHFQNQLSDASHKVSDTHSTVLPELTNPVEVEEDSILWDKSTADDSGFPWNSNNKSNNGASELFINKNPNAQFKEDENFLNSLSAVIPANENGSIANDTFDFLNNDANLSANDERNNEVFDKFNNNADSESINVKPQAESESENKFDFLEEDDDILLDDVMDDDLLDDEEPNEYSASIDASYRSIDTMLANENSNNTVLISQERRSSKYQPVQLTPRPPQQKPLSTGSTRNNNIVQLPEVPILISQPPPPLSSSSHIPRSPTQIFAKPTNNLSSVLQKEKQKSDAYDFPQEIFKNKPKPVAKENIYVKIENSSLQATQHGASVSSLPPPASSLQAGSLPPVVNPFGIKTNDSNFVSKRSQNLEYEPGSTRPSSVTSSKNNSFFAELPVPNTGRKGNLHLKNPYEAIENNSAHIPSVSPIQSIPPGTSLAVSKNVNAYMPVAISPSAEYASFKKPNSSVTSKFIPNNLPPSIKKVSNPYAPLPEGGHVRQISVTITNPDDIKPNLVPVPMKLGINSPITPTDSLHFDAQQNAAGGRYTPLKQQQQQQQQPQQPQQSKYQPTNGSQQFKNSQQPRDHHSTNLINTMTAPQFNKVGPIGQNKTFASAAHKSGNFINDVYGPPSVQINTTPIDLRRGTVLPPPSSTVSKHVTPIIPAPVVINPQNLVRRQWPLFSFSAQDKIASMIPSFDGYNHNICNIKVTDISNILLKDEHISLFPGPLTKNKTKRKDVVKWLDDKIASLSTQTRAPSLSEELTWKCLKLMMEKIDKPGDFLDMEYIKAISSILNPDLNVATAMNNSFDIIQLSKLSKIPNTNRQFNAVSLDSAGFELIHSMLEVGDKKSALEFAVSQGDWAMALLVSNLMVHFATDSIGQDLTFFVQSKGEGGFSIDQLKGKEAWLVENFGIVVPFIMMGNADYGKLLMSIGEALNKAGEKTYGTLACILSGYPLIPKFLSEMQTSIYGMIINEIYAYILLSSGNVPQNFSNGFPHLIPLEICHAGYLADIGCSTIAKKYCDNAQNLISSKQLFCEPATVIAQKNLSERLSQVGSSWISSKLSRPQLDRVWTTLDKSFNKFVAGEEVPPTEVKSDGIFSKFNTPTLISAHNSTLDLTDVRTQISRKSTGGLNLNSMSNQYGNTLNTPRVSNQPAHHQENTLLRDTSNDMAYPFPVSVTPVHQQPQGRYAPPVNHNYSTDSLYTMPQNSALQNTPYADDNVRRSSLVGQLPPGQNKGYQPSPNLPSVRLADDSNVLTPAIPGMKSVNTSPASNRVNPYSLSAPLEGGVSTSLGRMGKLSPALPTPVKLSQLPVAKPEELNNMDNLNAVTVDYNHSHVADRSDALKTETAPPPNSGTLSPKIVHKHKFEDTKPHYALEIDSKEIQDPLDETPVLKNVDTEDDNEPGNGNDDGYYGNDTPLSESTHVHQPDESMVKDAALVTNQLNHSEGEKNHAVVNASHEKSIKNDTLVSEIPVNEIAAESSGSQTPSIVANKPIVPPASIKEPENVETKEKPTIPVYKPNTSRSALHAVNRYGPPVSTPVTKKPRNPYSSMYAPSKPSTPSNYSTSSTDADEQKDETSNENGIPSNMDQIDMFSYGGYSIPSPTVPAAEVPDEESVIKSPTEESFVNKSNSVESSYINDAMDRPSTTNSIPTFRPPTQFGVPSRTTQNQQKPAEIKLTSMFSPPTPVNNDVKKVNSLTSPIYQTTEEKRFHAEDTGEYYDDVIDDSDDEEDKKKEEAARIKAAKEEADRKKKEEKEEADRKKKDEEEKKKKDSKSNGEGRWFGWLGGKGKDDKPKPIKAKLGEENSFYYDEKLKRWINKKASLEEQLESSKPPPPPMMKKPASPSHHDDNISPKGSISGAPHAMSPLTGPPITSSATSISSLGGAPPPPLGGAGSVTKKDSIDDLLSMKPPTAGGKRSTRRGPRRGYVDVMAQNGIN</sequence>
<evidence type="ECO:0000256" key="3">
    <source>
        <dbReference type="ARBA" id="ARBA00022448"/>
    </source>
</evidence>
<comment type="caution">
    <text evidence="11">The sequence shown here is derived from an EMBL/GenBank/DDBJ whole genome shotgun (WGS) entry which is preliminary data.</text>
</comment>
<keyword evidence="3 7" id="KW-0813">Transport</keyword>
<comment type="subcellular location">
    <subcellularLocation>
        <location evidence="1">Endoplasmic reticulum membrane</location>
        <topology evidence="1">Peripheral membrane protein</topology>
        <orientation evidence="1">Cytoplasmic side</orientation>
    </subcellularLocation>
</comment>
<feature type="compositionally biased region" description="Polar residues" evidence="8">
    <location>
        <begin position="50"/>
        <end position="65"/>
    </location>
</feature>
<feature type="compositionally biased region" description="Low complexity" evidence="8">
    <location>
        <begin position="19"/>
        <end position="36"/>
    </location>
</feature>
<evidence type="ECO:0000313" key="11">
    <source>
        <dbReference type="EMBL" id="KAG0690352.1"/>
    </source>
</evidence>
<feature type="domain" description="Sec16 Sec23-binding" evidence="9">
    <location>
        <begin position="1234"/>
        <end position="1417"/>
    </location>
</feature>
<dbReference type="GO" id="GO:0015031">
    <property type="term" value="P:protein transport"/>
    <property type="evidence" value="ECO:0007669"/>
    <property type="project" value="UniProtKB-KW"/>
</dbReference>
<feature type="region of interest" description="Disordered" evidence="8">
    <location>
        <begin position="1710"/>
        <end position="1758"/>
    </location>
</feature>
<dbReference type="GO" id="GO:0006914">
    <property type="term" value="P:autophagy"/>
    <property type="evidence" value="ECO:0007669"/>
    <property type="project" value="UniProtKB-KW"/>
</dbReference>
<feature type="region of interest" description="Disordered" evidence="8">
    <location>
        <begin position="1810"/>
        <end position="1918"/>
    </location>
</feature>
<feature type="compositionally biased region" description="Low complexity" evidence="8">
    <location>
        <begin position="2202"/>
        <end position="2216"/>
    </location>
</feature>
<feature type="region of interest" description="Disordered" evidence="8">
    <location>
        <begin position="1511"/>
        <end position="1534"/>
    </location>
</feature>
<feature type="compositionally biased region" description="Basic and acidic residues" evidence="8">
    <location>
        <begin position="2063"/>
        <end position="2109"/>
    </location>
</feature>
<dbReference type="Pfam" id="PF12932">
    <property type="entry name" value="Sec16"/>
    <property type="match status" value="1"/>
</dbReference>
<feature type="region of interest" description="Disordered" evidence="8">
    <location>
        <begin position="1"/>
        <end position="65"/>
    </location>
</feature>
<feature type="region of interest" description="Disordered" evidence="8">
    <location>
        <begin position="1970"/>
        <end position="2004"/>
    </location>
</feature>
<feature type="compositionally biased region" description="Acidic residues" evidence="8">
    <location>
        <begin position="257"/>
        <end position="275"/>
    </location>
</feature>
<dbReference type="Gene3D" id="1.20.58.940">
    <property type="match status" value="1"/>
</dbReference>
<dbReference type="PANTHER" id="PTHR13402">
    <property type="entry name" value="RGPR-RELATED"/>
    <property type="match status" value="1"/>
</dbReference>
<name>A0A9P6WQF0_9ASCO</name>
<dbReference type="GO" id="GO:0070971">
    <property type="term" value="C:endoplasmic reticulum exit site"/>
    <property type="evidence" value="ECO:0007669"/>
    <property type="project" value="TreeGrafter"/>
</dbReference>
<reference evidence="11" key="1">
    <citation type="submission" date="2020-11" db="EMBL/GenBank/DDBJ databases">
        <title>Kefir isolates.</title>
        <authorList>
            <person name="Marcisauskas S."/>
            <person name="Kim Y."/>
            <person name="Blasche S."/>
        </authorList>
    </citation>
    <scope>NUCLEOTIDE SEQUENCE</scope>
    <source>
        <strain evidence="11">Olga-1</strain>
    </source>
</reference>
<feature type="region of interest" description="Disordered" evidence="8">
    <location>
        <begin position="539"/>
        <end position="572"/>
    </location>
</feature>
<dbReference type="GO" id="GO:0005789">
    <property type="term" value="C:endoplasmic reticulum membrane"/>
    <property type="evidence" value="ECO:0007669"/>
    <property type="project" value="UniProtKB-SubCell"/>
</dbReference>
<feature type="compositionally biased region" description="Polar residues" evidence="8">
    <location>
        <begin position="712"/>
        <end position="723"/>
    </location>
</feature>
<feature type="region of interest" description="Disordered" evidence="8">
    <location>
        <begin position="879"/>
        <end position="920"/>
    </location>
</feature>
<dbReference type="Proteomes" id="UP000697127">
    <property type="component" value="Unassembled WGS sequence"/>
</dbReference>
<dbReference type="Pfam" id="PF12931">
    <property type="entry name" value="TPR_Sec16"/>
    <property type="match status" value="2"/>
</dbReference>
<evidence type="ECO:0000256" key="5">
    <source>
        <dbReference type="ARBA" id="ARBA00022892"/>
    </source>
</evidence>
<gene>
    <name evidence="11" type="ORF">C6P40_003170</name>
</gene>
<dbReference type="InterPro" id="IPR024298">
    <property type="entry name" value="Sec16_Sec23-bd"/>
</dbReference>
<evidence type="ECO:0000256" key="6">
    <source>
        <dbReference type="ARBA" id="ARBA00024687"/>
    </source>
</evidence>
<keyword evidence="7" id="KW-0072">Autophagy</keyword>
<keyword evidence="7" id="KW-0472">Membrane</keyword>
<keyword evidence="5 7" id="KW-0931">ER-Golgi transport</keyword>
<feature type="compositionally biased region" description="Basic and acidic residues" evidence="8">
    <location>
        <begin position="194"/>
        <end position="203"/>
    </location>
</feature>
<feature type="compositionally biased region" description="Polar residues" evidence="8">
    <location>
        <begin position="898"/>
        <end position="914"/>
    </location>
</feature>
<evidence type="ECO:0000313" key="12">
    <source>
        <dbReference type="Proteomes" id="UP000697127"/>
    </source>
</evidence>
<dbReference type="GO" id="GO:0070973">
    <property type="term" value="P:protein localization to endoplasmic reticulum exit site"/>
    <property type="evidence" value="ECO:0007669"/>
    <property type="project" value="TreeGrafter"/>
</dbReference>
<feature type="region of interest" description="Disordered" evidence="8">
    <location>
        <begin position="290"/>
        <end position="319"/>
    </location>
</feature>
<protein>
    <recommendedName>
        <fullName evidence="7">Protein transport protein sec16</fullName>
    </recommendedName>
</protein>
<feature type="compositionally biased region" description="Basic and acidic residues" evidence="8">
    <location>
        <begin position="245"/>
        <end position="256"/>
    </location>
</feature>
<feature type="compositionally biased region" description="Basic and acidic residues" evidence="8">
    <location>
        <begin position="1833"/>
        <end position="1844"/>
    </location>
</feature>
<dbReference type="InterPro" id="IPR024340">
    <property type="entry name" value="Sec16_CCD"/>
</dbReference>
<feature type="region of interest" description="Disordered" evidence="8">
    <location>
        <begin position="2033"/>
        <end position="2136"/>
    </location>
</feature>
<keyword evidence="12" id="KW-1185">Reference proteome</keyword>
<feature type="region of interest" description="Disordered" evidence="8">
    <location>
        <begin position="1671"/>
        <end position="1693"/>
    </location>
</feature>
<organism evidence="11 12">
    <name type="scientific">Pichia californica</name>
    <dbReference type="NCBI Taxonomy" id="460514"/>
    <lineage>
        <taxon>Eukaryota</taxon>
        <taxon>Fungi</taxon>
        <taxon>Dikarya</taxon>
        <taxon>Ascomycota</taxon>
        <taxon>Saccharomycotina</taxon>
        <taxon>Pichiomycetes</taxon>
        <taxon>Pichiales</taxon>
        <taxon>Pichiaceae</taxon>
        <taxon>Pichia</taxon>
    </lineage>
</organism>
<evidence type="ECO:0000256" key="8">
    <source>
        <dbReference type="SAM" id="MobiDB-lite"/>
    </source>
</evidence>
<dbReference type="PANTHER" id="PTHR13402:SF6">
    <property type="entry name" value="SECRETORY 16, ISOFORM I"/>
    <property type="match status" value="1"/>
</dbReference>
<feature type="compositionally biased region" description="Basic and acidic residues" evidence="8">
    <location>
        <begin position="2037"/>
        <end position="2046"/>
    </location>
</feature>
<feature type="domain" description="Sec16 central conserved" evidence="10">
    <location>
        <begin position="1028"/>
        <end position="1104"/>
    </location>
</feature>
<feature type="compositionally biased region" description="Low complexity" evidence="8">
    <location>
        <begin position="1886"/>
        <end position="1900"/>
    </location>
</feature>
<feature type="region of interest" description="Disordered" evidence="8">
    <location>
        <begin position="194"/>
        <end position="278"/>
    </location>
</feature>
<feature type="compositionally biased region" description="Basic and acidic residues" evidence="8">
    <location>
        <begin position="2120"/>
        <end position="2136"/>
    </location>
</feature>
<feature type="region of interest" description="Disordered" evidence="8">
    <location>
        <begin position="697"/>
        <end position="723"/>
    </location>
</feature>
<proteinExistence type="inferred from homology"/>
<feature type="compositionally biased region" description="Acidic residues" evidence="8">
    <location>
        <begin position="2047"/>
        <end position="2062"/>
    </location>
</feature>
<feature type="region of interest" description="Disordered" evidence="8">
    <location>
        <begin position="2155"/>
        <end position="2269"/>
    </location>
</feature>
<comment type="similarity">
    <text evidence="2 7">Belongs to the SEC16 family.</text>
</comment>
<comment type="function">
    <text evidence="6 7">Involved in the initiation of assembly of the COPII coat required for the formation of transport vesicles from the endoplasmic reticulum (ER) and the selection of cargo molecules. Also involved in autophagy.</text>
</comment>
<evidence type="ECO:0000259" key="9">
    <source>
        <dbReference type="Pfam" id="PF12931"/>
    </source>
</evidence>
<evidence type="ECO:0000259" key="10">
    <source>
        <dbReference type="Pfam" id="PF12932"/>
    </source>
</evidence>
<evidence type="ECO:0000256" key="7">
    <source>
        <dbReference type="RuleBase" id="RU364101"/>
    </source>
</evidence>
<evidence type="ECO:0000256" key="4">
    <source>
        <dbReference type="ARBA" id="ARBA00022824"/>
    </source>
</evidence>
<dbReference type="EMBL" id="PUHW01000035">
    <property type="protein sequence ID" value="KAG0690352.1"/>
    <property type="molecule type" value="Genomic_DNA"/>
</dbReference>
<feature type="compositionally biased region" description="Low complexity" evidence="8">
    <location>
        <begin position="884"/>
        <end position="897"/>
    </location>
</feature>
<feature type="domain" description="Sec16 Sec23-binding" evidence="9">
    <location>
        <begin position="1170"/>
        <end position="1202"/>
    </location>
</feature>
<keyword evidence="7" id="KW-0653">Protein transport</keyword>